<dbReference type="Gene3D" id="3.30.1540.10">
    <property type="entry name" value="formyl-coa transferase, domain 3"/>
    <property type="match status" value="1"/>
</dbReference>
<name>A0A2K3DHT0_CHLRE</name>
<dbReference type="SUPFAM" id="SSF89796">
    <property type="entry name" value="CoA-transferase family III (CaiB/BaiF)"/>
    <property type="match status" value="1"/>
</dbReference>
<dbReference type="Pfam" id="PF02515">
    <property type="entry name" value="CoA_transf_3"/>
    <property type="match status" value="1"/>
</dbReference>
<keyword evidence="2" id="KW-0808">Transferase</keyword>
<dbReference type="InterPro" id="IPR050509">
    <property type="entry name" value="CoA-transferase_III"/>
</dbReference>
<dbReference type="RefSeq" id="XP_042922195.1">
    <property type="nucleotide sequence ID" value="XM_043065194.1"/>
</dbReference>
<dbReference type="Proteomes" id="UP000006906">
    <property type="component" value="Chromosome 8"/>
</dbReference>
<dbReference type="InParanoid" id="A0A2K3DHT0"/>
<dbReference type="ExpressionAtlas" id="A0A2K3DHT0">
    <property type="expression patterns" value="differential"/>
</dbReference>
<dbReference type="KEGG" id="cre:CHLRE_08g377150v5"/>
<dbReference type="Gramene" id="PNW80084">
    <property type="protein sequence ID" value="PNW80084"/>
    <property type="gene ID" value="CHLRE_08g377150v5"/>
</dbReference>
<dbReference type="EMBL" id="CM008969">
    <property type="protein sequence ID" value="PNW80084.1"/>
    <property type="molecule type" value="Genomic_DNA"/>
</dbReference>
<dbReference type="PANTHER" id="PTHR48228">
    <property type="entry name" value="SUCCINYL-COA--D-CITRAMALATE COA-TRANSFERASE"/>
    <property type="match status" value="1"/>
</dbReference>
<dbReference type="Gene3D" id="3.40.50.10540">
    <property type="entry name" value="Crotonobetainyl-coa:carnitine coa-transferase, domain 1"/>
    <property type="match status" value="1"/>
</dbReference>
<dbReference type="GO" id="GO:0016740">
    <property type="term" value="F:transferase activity"/>
    <property type="evidence" value="ECO:0007669"/>
    <property type="project" value="UniProtKB-KW"/>
</dbReference>
<protein>
    <submittedName>
        <fullName evidence="3">Uncharacterized protein</fullName>
    </submittedName>
</protein>
<dbReference type="InterPro" id="IPR003673">
    <property type="entry name" value="CoA-Trfase_fam_III"/>
</dbReference>
<dbReference type="OrthoDB" id="5863171at2759"/>
<accession>A0A2K3DHT0</accession>
<reference evidence="3 4" key="1">
    <citation type="journal article" date="2007" name="Science">
        <title>The Chlamydomonas genome reveals the evolution of key animal and plant functions.</title>
        <authorList>
            <person name="Merchant S.S."/>
            <person name="Prochnik S.E."/>
            <person name="Vallon O."/>
            <person name="Harris E.H."/>
            <person name="Karpowicz S.J."/>
            <person name="Witman G.B."/>
            <person name="Terry A."/>
            <person name="Salamov A."/>
            <person name="Fritz-Laylin L.K."/>
            <person name="Marechal-Drouard L."/>
            <person name="Marshall W.F."/>
            <person name="Qu L.H."/>
            <person name="Nelson D.R."/>
            <person name="Sanderfoot A.A."/>
            <person name="Spalding M.H."/>
            <person name="Kapitonov V.V."/>
            <person name="Ren Q."/>
            <person name="Ferris P."/>
            <person name="Lindquist E."/>
            <person name="Shapiro H."/>
            <person name="Lucas S.M."/>
            <person name="Grimwood J."/>
            <person name="Schmutz J."/>
            <person name="Cardol P."/>
            <person name="Cerutti H."/>
            <person name="Chanfreau G."/>
            <person name="Chen C.L."/>
            <person name="Cognat V."/>
            <person name="Croft M.T."/>
            <person name="Dent R."/>
            <person name="Dutcher S."/>
            <person name="Fernandez E."/>
            <person name="Fukuzawa H."/>
            <person name="Gonzalez-Ballester D."/>
            <person name="Gonzalez-Halphen D."/>
            <person name="Hallmann A."/>
            <person name="Hanikenne M."/>
            <person name="Hippler M."/>
            <person name="Inwood W."/>
            <person name="Jabbari K."/>
            <person name="Kalanon M."/>
            <person name="Kuras R."/>
            <person name="Lefebvre P.A."/>
            <person name="Lemaire S.D."/>
            <person name="Lobanov A.V."/>
            <person name="Lohr M."/>
            <person name="Manuell A."/>
            <person name="Meier I."/>
            <person name="Mets L."/>
            <person name="Mittag M."/>
            <person name="Mittelmeier T."/>
            <person name="Moroney J.V."/>
            <person name="Moseley J."/>
            <person name="Napoli C."/>
            <person name="Nedelcu A.M."/>
            <person name="Niyogi K."/>
            <person name="Novoselov S.V."/>
            <person name="Paulsen I.T."/>
            <person name="Pazour G."/>
            <person name="Purton S."/>
            <person name="Ral J.P."/>
            <person name="Riano-Pachon D.M."/>
            <person name="Riekhof W."/>
            <person name="Rymarquis L."/>
            <person name="Schroda M."/>
            <person name="Stern D."/>
            <person name="Umen J."/>
            <person name="Willows R."/>
            <person name="Wilson N."/>
            <person name="Zimmer S.L."/>
            <person name="Allmer J."/>
            <person name="Balk J."/>
            <person name="Bisova K."/>
            <person name="Chen C.J."/>
            <person name="Elias M."/>
            <person name="Gendler K."/>
            <person name="Hauser C."/>
            <person name="Lamb M.R."/>
            <person name="Ledford H."/>
            <person name="Long J.C."/>
            <person name="Minagawa J."/>
            <person name="Page M.D."/>
            <person name="Pan J."/>
            <person name="Pootakham W."/>
            <person name="Roje S."/>
            <person name="Rose A."/>
            <person name="Stahlberg E."/>
            <person name="Terauchi A.M."/>
            <person name="Yang P."/>
            <person name="Ball S."/>
            <person name="Bowler C."/>
            <person name="Dieckmann C.L."/>
            <person name="Gladyshev V.N."/>
            <person name="Green P."/>
            <person name="Jorgensen R."/>
            <person name="Mayfield S."/>
            <person name="Mueller-Roeber B."/>
            <person name="Rajamani S."/>
            <person name="Sayre R.T."/>
            <person name="Brokstein P."/>
            <person name="Dubchak I."/>
            <person name="Goodstein D."/>
            <person name="Hornick L."/>
            <person name="Huang Y.W."/>
            <person name="Jhaveri J."/>
            <person name="Luo Y."/>
            <person name="Martinez D."/>
            <person name="Ngau W.C."/>
            <person name="Otillar B."/>
            <person name="Poliakov A."/>
            <person name="Porter A."/>
            <person name="Szajkowski L."/>
            <person name="Werner G."/>
            <person name="Zhou K."/>
            <person name="Grigoriev I.V."/>
            <person name="Rokhsar D.S."/>
            <person name="Grossman A.R."/>
        </authorList>
    </citation>
    <scope>NUCLEOTIDE SEQUENCE [LARGE SCALE GENOMIC DNA]</scope>
    <source>
        <strain evidence="4">CC-503</strain>
    </source>
</reference>
<evidence type="ECO:0000313" key="3">
    <source>
        <dbReference type="EMBL" id="PNW80084.1"/>
    </source>
</evidence>
<evidence type="ECO:0000256" key="1">
    <source>
        <dbReference type="ARBA" id="ARBA00008383"/>
    </source>
</evidence>
<dbReference type="PANTHER" id="PTHR48228:SF6">
    <property type="entry name" value="L-CARNITINE COA-TRANSFERASE"/>
    <property type="match status" value="1"/>
</dbReference>
<evidence type="ECO:0000256" key="2">
    <source>
        <dbReference type="ARBA" id="ARBA00022679"/>
    </source>
</evidence>
<organism evidence="3 4">
    <name type="scientific">Chlamydomonas reinhardtii</name>
    <name type="common">Chlamydomonas smithii</name>
    <dbReference type="NCBI Taxonomy" id="3055"/>
    <lineage>
        <taxon>Eukaryota</taxon>
        <taxon>Viridiplantae</taxon>
        <taxon>Chlorophyta</taxon>
        <taxon>core chlorophytes</taxon>
        <taxon>Chlorophyceae</taxon>
        <taxon>CS clade</taxon>
        <taxon>Chlamydomonadales</taxon>
        <taxon>Chlamydomonadaceae</taxon>
        <taxon>Chlamydomonas</taxon>
    </lineage>
</organism>
<proteinExistence type="inferred from homology"/>
<sequence>MPSLHRSTMGRLVLQAAAGCRSGWAQRAPASMWARGYSTEQNDATSGLPPAQGPLVGVKVLDLGQVVAGNFCGALLAYFGADVIKVEAPKKGDALRSLRTLDPSGTSLWWRCHGRNRKCVTINLNVPEGRELVKRLSANVDVLVENFRPGVMEGWGLGPAHLRPDLIYTRISGYGQTGPRAPDPGYASVCEAYGGFRHLNGYPDRPPVRPNISLGDTLAGLHGAFGAVMALLHRNKLRQQQQPGASAAVGGQVVDAAISESVFNMLESCVAEVAMAGEDRQPSGSTISGVVPSGTFHTKDDRYVVIGGNGDSVYTRLMSAIGRPDMGSHNPSYATNSHRVAAEGEIMGAIAAWCSQHTLDEVMAAMNQARVPAGPILSTAAIMQEPQYKARGMFHTAAPPSGGAAVTMPALLPVLSGTPGATRWAGPELGEHTEQVLKTELGLTDAELEGLRAKGAI</sequence>
<evidence type="ECO:0000313" key="4">
    <source>
        <dbReference type="Proteomes" id="UP000006906"/>
    </source>
</evidence>
<comment type="similarity">
    <text evidence="1">Belongs to the CoA-transferase III family.</text>
</comment>
<keyword evidence="4" id="KW-1185">Reference proteome</keyword>
<dbReference type="GeneID" id="5719924"/>
<dbReference type="InterPro" id="IPR044855">
    <property type="entry name" value="CoA-Trfase_III_dom3_sf"/>
</dbReference>
<dbReference type="InterPro" id="IPR023606">
    <property type="entry name" value="CoA-Trfase_III_dom_1_sf"/>
</dbReference>
<gene>
    <name evidence="3" type="ORF">CHLRE_08g377150v5</name>
</gene>
<dbReference type="AlphaFoldDB" id="A0A2K3DHT0"/>
<dbReference type="STRING" id="3055.A0A2K3DHT0"/>